<evidence type="ECO:0000313" key="5">
    <source>
        <dbReference type="Proteomes" id="UP000604241"/>
    </source>
</evidence>
<dbReference type="Proteomes" id="UP000604241">
    <property type="component" value="Unassembled WGS sequence"/>
</dbReference>
<keyword evidence="5" id="KW-1185">Reference proteome</keyword>
<dbReference type="Pfam" id="PF02525">
    <property type="entry name" value="Flavodoxin_2"/>
    <property type="match status" value="1"/>
</dbReference>
<accession>A0ABR8QAY5</accession>
<dbReference type="InterPro" id="IPR003680">
    <property type="entry name" value="Flavodoxin_fold"/>
</dbReference>
<name>A0ABR8QAY5_9CELL</name>
<dbReference type="Gene3D" id="3.40.50.360">
    <property type="match status" value="1"/>
</dbReference>
<dbReference type="SUPFAM" id="SSF52218">
    <property type="entry name" value="Flavoproteins"/>
    <property type="match status" value="1"/>
</dbReference>
<keyword evidence="2" id="KW-0560">Oxidoreductase</keyword>
<dbReference type="EMBL" id="JACSQV010000003">
    <property type="protein sequence ID" value="MBD7917582.1"/>
    <property type="molecule type" value="Genomic_DNA"/>
</dbReference>
<evidence type="ECO:0000259" key="3">
    <source>
        <dbReference type="Pfam" id="PF02525"/>
    </source>
</evidence>
<comment type="similarity">
    <text evidence="1">Belongs to the NAD(P)H dehydrogenase (quinone) family.</text>
</comment>
<evidence type="ECO:0000256" key="2">
    <source>
        <dbReference type="ARBA" id="ARBA00023002"/>
    </source>
</evidence>
<gene>
    <name evidence="4" type="ORF">H9657_04720</name>
</gene>
<evidence type="ECO:0000313" key="4">
    <source>
        <dbReference type="EMBL" id="MBD7917582.1"/>
    </source>
</evidence>
<proteinExistence type="inferred from homology"/>
<dbReference type="PANTHER" id="PTHR10204:SF34">
    <property type="entry name" value="NAD(P)H DEHYDROGENASE [QUINONE] 1 ISOFORM 1"/>
    <property type="match status" value="1"/>
</dbReference>
<dbReference type="RefSeq" id="WP_191780876.1">
    <property type="nucleotide sequence ID" value="NZ_JACSQV010000003.1"/>
</dbReference>
<dbReference type="InterPro" id="IPR029039">
    <property type="entry name" value="Flavoprotein-like_sf"/>
</dbReference>
<feature type="domain" description="Flavodoxin-like fold" evidence="3">
    <location>
        <begin position="1"/>
        <end position="182"/>
    </location>
</feature>
<sequence length="216" mass="23475">MHVLVLVGHPLRGSLTHALAQAYADAARAAGAHVRVLDLATTPFPHDPVRRADLAAHDGTTDHLDPVVAGLVAQVREADHLVVLHPQWWGSYPAVLKAFLDRVLLPGIAFRYGTGLLPRRLLRGRTARTFMTMDAPRAWNVLAYRDAAGASLGQATLAFCGYRLVGRTTFPSVRTSTPARRERWLADAARLARRDVARLARTHARRAAAPAALPAT</sequence>
<evidence type="ECO:0000256" key="1">
    <source>
        <dbReference type="ARBA" id="ARBA00006252"/>
    </source>
</evidence>
<dbReference type="InterPro" id="IPR051545">
    <property type="entry name" value="NAD(P)H_dehydrogenase_qn"/>
</dbReference>
<comment type="caution">
    <text evidence="4">The sequence shown here is derived from an EMBL/GenBank/DDBJ whole genome shotgun (WGS) entry which is preliminary data.</text>
</comment>
<dbReference type="PANTHER" id="PTHR10204">
    <property type="entry name" value="NAD P H OXIDOREDUCTASE-RELATED"/>
    <property type="match status" value="1"/>
</dbReference>
<reference evidence="4 5" key="1">
    <citation type="submission" date="2020-08" db="EMBL/GenBank/DDBJ databases">
        <title>A Genomic Blueprint of the Chicken Gut Microbiome.</title>
        <authorList>
            <person name="Gilroy R."/>
            <person name="Ravi A."/>
            <person name="Getino M."/>
            <person name="Pursley I."/>
            <person name="Horton D.L."/>
            <person name="Alikhan N.-F."/>
            <person name="Baker D."/>
            <person name="Gharbi K."/>
            <person name="Hall N."/>
            <person name="Watson M."/>
            <person name="Adriaenssens E.M."/>
            <person name="Foster-Nyarko E."/>
            <person name="Jarju S."/>
            <person name="Secka A."/>
            <person name="Antonio M."/>
            <person name="Oren A."/>
            <person name="Chaudhuri R."/>
            <person name="La Ragione R.M."/>
            <person name="Hildebrand F."/>
            <person name="Pallen M.J."/>
        </authorList>
    </citation>
    <scope>NUCLEOTIDE SEQUENCE [LARGE SCALE GENOMIC DNA]</scope>
    <source>
        <strain evidence="4 5">Sa3CUA2</strain>
    </source>
</reference>
<organism evidence="4 5">
    <name type="scientific">Cellulomonas avistercoris</name>
    <dbReference type="NCBI Taxonomy" id="2762242"/>
    <lineage>
        <taxon>Bacteria</taxon>
        <taxon>Bacillati</taxon>
        <taxon>Actinomycetota</taxon>
        <taxon>Actinomycetes</taxon>
        <taxon>Micrococcales</taxon>
        <taxon>Cellulomonadaceae</taxon>
        <taxon>Cellulomonas</taxon>
    </lineage>
</organism>
<protein>
    <submittedName>
        <fullName evidence="4">NAD(P)H-dependent oxidoreductase</fullName>
    </submittedName>
</protein>